<reference evidence="2 3" key="1">
    <citation type="submission" date="2017-10" db="EMBL/GenBank/DDBJ databases">
        <title>Comparative genomics in systemic dimorphic fungi from Ajellomycetaceae.</title>
        <authorList>
            <person name="Munoz J.F."/>
            <person name="Mcewen J.G."/>
            <person name="Clay O.K."/>
            <person name="Cuomo C.A."/>
        </authorList>
    </citation>
    <scope>NUCLEOTIDE SEQUENCE [LARGE SCALE GENOMIC DNA]</scope>
    <source>
        <strain evidence="2 3">UAMH7299</strain>
    </source>
</reference>
<keyword evidence="3" id="KW-1185">Reference proteome</keyword>
<comment type="caution">
    <text evidence="2">The sequence shown here is derived from an EMBL/GenBank/DDBJ whole genome shotgun (WGS) entry which is preliminary data.</text>
</comment>
<dbReference type="InterPro" id="IPR056632">
    <property type="entry name" value="DUF7730"/>
</dbReference>
<gene>
    <name evidence="2" type="ORF">AJ80_03695</name>
</gene>
<dbReference type="OrthoDB" id="4757095at2759"/>
<name>A0A2B7YFI9_POLH7</name>
<evidence type="ECO:0000259" key="1">
    <source>
        <dbReference type="Pfam" id="PF24864"/>
    </source>
</evidence>
<proteinExistence type="predicted"/>
<dbReference type="EMBL" id="PDNA01000043">
    <property type="protein sequence ID" value="PGH20045.1"/>
    <property type="molecule type" value="Genomic_DNA"/>
</dbReference>
<dbReference type="Proteomes" id="UP000224634">
    <property type="component" value="Unassembled WGS sequence"/>
</dbReference>
<organism evidence="2 3">
    <name type="scientific">Polytolypa hystricis (strain UAMH7299)</name>
    <dbReference type="NCBI Taxonomy" id="1447883"/>
    <lineage>
        <taxon>Eukaryota</taxon>
        <taxon>Fungi</taxon>
        <taxon>Dikarya</taxon>
        <taxon>Ascomycota</taxon>
        <taxon>Pezizomycotina</taxon>
        <taxon>Eurotiomycetes</taxon>
        <taxon>Eurotiomycetidae</taxon>
        <taxon>Onygenales</taxon>
        <taxon>Onygenales incertae sedis</taxon>
        <taxon>Polytolypa</taxon>
    </lineage>
</organism>
<accession>A0A2B7YFI9</accession>
<evidence type="ECO:0000313" key="3">
    <source>
        <dbReference type="Proteomes" id="UP000224634"/>
    </source>
</evidence>
<feature type="domain" description="DUF7730" evidence="1">
    <location>
        <begin position="67"/>
        <end position="188"/>
    </location>
</feature>
<dbReference type="PANTHER" id="PTHR38790:SF9">
    <property type="entry name" value="F-BOX DOMAIN-CONTAINING PROTEIN"/>
    <property type="match status" value="1"/>
</dbReference>
<dbReference type="Pfam" id="PF24864">
    <property type="entry name" value="DUF7730"/>
    <property type="match status" value="1"/>
</dbReference>
<dbReference type="PANTHER" id="PTHR38790">
    <property type="entry name" value="2EXR DOMAIN-CONTAINING PROTEIN-RELATED"/>
    <property type="match status" value="1"/>
</dbReference>
<protein>
    <recommendedName>
        <fullName evidence="1">DUF7730 domain-containing protein</fullName>
    </recommendedName>
</protein>
<evidence type="ECO:0000313" key="2">
    <source>
        <dbReference type="EMBL" id="PGH20045.1"/>
    </source>
</evidence>
<sequence>MTLPRLKRQIAPPRRISKFFSLSPELRRMVYQEVFGDVVAYFAIRRHGRAVPLILRVADLEEGEQFCYSEAIDCLYSTSTFKFRSPSSLFYFPITILPQRWNNVRTIQLNCRLASWGLYDGRATWDALWPRVAKMQALKHLHVFFKSMPTELGTSDDRYTRDEEQVFRPMLLATGIQDFVVMVWWPESPWFKSANESGIVPFRVVRNLRGRSAVNNEGDIQG</sequence>
<dbReference type="AlphaFoldDB" id="A0A2B7YFI9"/>